<keyword evidence="4" id="KW-0732">Signal</keyword>
<keyword evidence="9" id="KW-1185">Reference proteome</keyword>
<dbReference type="Pfam" id="PF04080">
    <property type="entry name" value="Per1"/>
    <property type="match status" value="1"/>
</dbReference>
<evidence type="ECO:0000313" key="9">
    <source>
        <dbReference type="Proteomes" id="UP000789342"/>
    </source>
</evidence>
<keyword evidence="5 7" id="KW-1133">Transmembrane helix</keyword>
<evidence type="ECO:0000313" key="8">
    <source>
        <dbReference type="EMBL" id="CAG8503525.1"/>
    </source>
</evidence>
<evidence type="ECO:0000256" key="5">
    <source>
        <dbReference type="ARBA" id="ARBA00022989"/>
    </source>
</evidence>
<evidence type="ECO:0000256" key="7">
    <source>
        <dbReference type="RuleBase" id="RU365066"/>
    </source>
</evidence>
<name>A0A9N9F1G3_9GLOM</name>
<organism evidence="8 9">
    <name type="scientific">Acaulospora morrowiae</name>
    <dbReference type="NCBI Taxonomy" id="94023"/>
    <lineage>
        <taxon>Eukaryota</taxon>
        <taxon>Fungi</taxon>
        <taxon>Fungi incertae sedis</taxon>
        <taxon>Mucoromycota</taxon>
        <taxon>Glomeromycotina</taxon>
        <taxon>Glomeromycetes</taxon>
        <taxon>Diversisporales</taxon>
        <taxon>Acaulosporaceae</taxon>
        <taxon>Acaulospora</taxon>
    </lineage>
</organism>
<evidence type="ECO:0000256" key="4">
    <source>
        <dbReference type="ARBA" id="ARBA00022729"/>
    </source>
</evidence>
<dbReference type="GO" id="GO:0006506">
    <property type="term" value="P:GPI anchor biosynthetic process"/>
    <property type="evidence" value="ECO:0007669"/>
    <property type="project" value="UniProtKB-KW"/>
</dbReference>
<feature type="transmembrane region" description="Helical" evidence="7">
    <location>
        <begin position="93"/>
        <end position="112"/>
    </location>
</feature>
<evidence type="ECO:0000256" key="6">
    <source>
        <dbReference type="ARBA" id="ARBA00023136"/>
    </source>
</evidence>
<dbReference type="Proteomes" id="UP000789342">
    <property type="component" value="Unassembled WGS sequence"/>
</dbReference>
<feature type="transmembrane region" description="Helical" evidence="7">
    <location>
        <begin position="68"/>
        <end position="87"/>
    </location>
</feature>
<evidence type="ECO:0000256" key="3">
    <source>
        <dbReference type="ARBA" id="ARBA00022692"/>
    </source>
</evidence>
<keyword evidence="3 7" id="KW-0812">Transmembrane</keyword>
<sequence>MHQITDQAVSLNKEITQYYGKWPFYCLWEIQESTSILFSILNVGYGLLYIICVTSPRAKMRNTKYTTIWTLICLLAFSAHVSYLHFFKFDYEYNIIANIGISLLNNLIWVGWSLTHWHRRPDDYWKPLVIVALIIITTSLEVFDFPSWWRIFDAYSLWHASTIYIIASWYKFILEDARIESFRKNKGKKIDK</sequence>
<comment type="function">
    <text evidence="7">Involved in the lipid remodeling steps of GPI-anchor maturation.</text>
</comment>
<dbReference type="OrthoDB" id="419770at2759"/>
<reference evidence="8" key="1">
    <citation type="submission" date="2021-06" db="EMBL/GenBank/DDBJ databases">
        <authorList>
            <person name="Kallberg Y."/>
            <person name="Tangrot J."/>
            <person name="Rosling A."/>
        </authorList>
    </citation>
    <scope>NUCLEOTIDE SEQUENCE</scope>
    <source>
        <strain evidence="8">CL551</strain>
    </source>
</reference>
<dbReference type="AlphaFoldDB" id="A0A9N9F1G3"/>
<dbReference type="GO" id="GO:0005789">
    <property type="term" value="C:endoplasmic reticulum membrane"/>
    <property type="evidence" value="ECO:0007669"/>
    <property type="project" value="UniProtKB-SubCell"/>
</dbReference>
<proteinExistence type="inferred from homology"/>
<accession>A0A9N9F1G3</accession>
<keyword evidence="2 7" id="KW-0337">GPI-anchor biosynthesis</keyword>
<dbReference type="EMBL" id="CAJVPV010001640">
    <property type="protein sequence ID" value="CAG8503525.1"/>
    <property type="molecule type" value="Genomic_DNA"/>
</dbReference>
<feature type="transmembrane region" description="Helical" evidence="7">
    <location>
        <begin position="155"/>
        <end position="174"/>
    </location>
</feature>
<comment type="caution">
    <text evidence="7">Lacks conserved residue(s) required for the propagation of feature annotation.</text>
</comment>
<dbReference type="InterPro" id="IPR007217">
    <property type="entry name" value="Per1-like"/>
</dbReference>
<feature type="transmembrane region" description="Helical" evidence="7">
    <location>
        <begin position="36"/>
        <end position="56"/>
    </location>
</feature>
<dbReference type="PANTHER" id="PTHR13148">
    <property type="entry name" value="PER1-RELATED"/>
    <property type="match status" value="1"/>
</dbReference>
<dbReference type="PANTHER" id="PTHR13148:SF0">
    <property type="entry name" value="POST-GPI ATTACHMENT TO PROTEINS FACTOR 3"/>
    <property type="match status" value="1"/>
</dbReference>
<evidence type="ECO:0000256" key="1">
    <source>
        <dbReference type="ARBA" id="ARBA00004127"/>
    </source>
</evidence>
<feature type="transmembrane region" description="Helical" evidence="7">
    <location>
        <begin position="124"/>
        <end position="143"/>
    </location>
</feature>
<dbReference type="GO" id="GO:0016788">
    <property type="term" value="F:hydrolase activity, acting on ester bonds"/>
    <property type="evidence" value="ECO:0007669"/>
    <property type="project" value="TreeGrafter"/>
</dbReference>
<protein>
    <recommendedName>
        <fullName evidence="7">Post-GPI attachment to proteins factor 3</fullName>
    </recommendedName>
</protein>
<keyword evidence="6 7" id="KW-0472">Membrane</keyword>
<comment type="similarity">
    <text evidence="7">Belongs to the PGAP3 family.</text>
</comment>
<comment type="subcellular location">
    <subcellularLocation>
        <location evidence="1">Endomembrane system</location>
        <topology evidence="1">Multi-pass membrane protein</topology>
    </subcellularLocation>
    <subcellularLocation>
        <location evidence="7">Endoplasmic reticulum membrane</location>
        <topology evidence="7">Multi-pass membrane protein</topology>
    </subcellularLocation>
</comment>
<comment type="caution">
    <text evidence="8">The sequence shown here is derived from an EMBL/GenBank/DDBJ whole genome shotgun (WGS) entry which is preliminary data.</text>
</comment>
<gene>
    <name evidence="8" type="ORF">AMORRO_LOCUS3370</name>
</gene>
<keyword evidence="7" id="KW-0256">Endoplasmic reticulum</keyword>
<evidence type="ECO:0000256" key="2">
    <source>
        <dbReference type="ARBA" id="ARBA00022502"/>
    </source>
</evidence>